<dbReference type="InterPro" id="IPR050463">
    <property type="entry name" value="Gfo/Idh/MocA_oxidrdct_glycsds"/>
</dbReference>
<feature type="domain" description="GFO/IDH/MocA-like oxidoreductase" evidence="3">
    <location>
        <begin position="132"/>
        <end position="263"/>
    </location>
</feature>
<dbReference type="STRING" id="134849.SAMN05443668_103317"/>
<dbReference type="GO" id="GO:0016491">
    <property type="term" value="F:oxidoreductase activity"/>
    <property type="evidence" value="ECO:0007669"/>
    <property type="project" value="UniProtKB-KW"/>
</dbReference>
<dbReference type="GO" id="GO:0000166">
    <property type="term" value="F:nucleotide binding"/>
    <property type="evidence" value="ECO:0007669"/>
    <property type="project" value="InterPro"/>
</dbReference>
<feature type="domain" description="Gfo/Idh/MocA-like oxidoreductase N-terminal" evidence="2">
    <location>
        <begin position="2"/>
        <end position="115"/>
    </location>
</feature>
<dbReference type="PANTHER" id="PTHR43818:SF11">
    <property type="entry name" value="BCDNA.GH03377"/>
    <property type="match status" value="1"/>
</dbReference>
<dbReference type="Gene3D" id="3.30.360.10">
    <property type="entry name" value="Dihydrodipicolinate Reductase, domain 2"/>
    <property type="match status" value="1"/>
</dbReference>
<proteinExistence type="predicted"/>
<evidence type="ECO:0000313" key="4">
    <source>
        <dbReference type="EMBL" id="SHN15970.1"/>
    </source>
</evidence>
<evidence type="ECO:0000259" key="3">
    <source>
        <dbReference type="Pfam" id="PF22725"/>
    </source>
</evidence>
<dbReference type="SUPFAM" id="SSF55347">
    <property type="entry name" value="Glyceraldehyde-3-phosphate dehydrogenase-like, C-terminal domain"/>
    <property type="match status" value="1"/>
</dbReference>
<gene>
    <name evidence="4" type="ORF">SAMN05443668_103317</name>
</gene>
<dbReference type="OrthoDB" id="9792085at2"/>
<dbReference type="AlphaFoldDB" id="A0A1M7PGT6"/>
<dbReference type="Pfam" id="PF22725">
    <property type="entry name" value="GFO_IDH_MocA_C3"/>
    <property type="match status" value="1"/>
</dbReference>
<dbReference type="InterPro" id="IPR000683">
    <property type="entry name" value="Gfo/Idh/MocA-like_OxRdtase_N"/>
</dbReference>
<accession>A0A1M7PGT6</accession>
<dbReference type="Pfam" id="PF01408">
    <property type="entry name" value="GFO_IDH_MocA"/>
    <property type="match status" value="1"/>
</dbReference>
<dbReference type="PANTHER" id="PTHR43818">
    <property type="entry name" value="BCDNA.GH03377"/>
    <property type="match status" value="1"/>
</dbReference>
<dbReference type="RefSeq" id="WP_073256087.1">
    <property type="nucleotide sequence ID" value="NZ_FRCS01000003.1"/>
</dbReference>
<evidence type="ECO:0000256" key="1">
    <source>
        <dbReference type="ARBA" id="ARBA00023002"/>
    </source>
</evidence>
<dbReference type="InterPro" id="IPR036291">
    <property type="entry name" value="NAD(P)-bd_dom_sf"/>
</dbReference>
<sequence>MIRVGIVGIGWGARVQAPAFQAVPGYQLVGLCARRPERLAKTARKLGVDDVSTDWRSFVERDDLDLISVATPTGSHRAITLAALAAGKAVLCEKPLALDVAGADELVLAAAASGRPAACCFESRWLPDRLAVWDAVRSGYLGTPYYAQVNRSASYWHPSHPAQAAWMYDRDQGGGYLAGMLVHDLDLICTLLGEPVAVCADVRTTLPHRKLPDGETLAVTADDTAALLLRLASGALAALSISVMGAHADHVGLELFGSDGTIVGSGTIRGADLRAARTDDPGLAPLALSDRVPPGDAELPSGLAGSAIRATALMIADWLPAFDGRPTDVPTFADGARAIAVVEAARHSAEGAGWVPLPRR</sequence>
<dbReference type="SUPFAM" id="SSF51735">
    <property type="entry name" value="NAD(P)-binding Rossmann-fold domains"/>
    <property type="match status" value="1"/>
</dbReference>
<reference evidence="4 5" key="1">
    <citation type="submission" date="2016-11" db="EMBL/GenBank/DDBJ databases">
        <authorList>
            <person name="Jaros S."/>
            <person name="Januszkiewicz K."/>
            <person name="Wedrychowicz H."/>
        </authorList>
    </citation>
    <scope>NUCLEOTIDE SEQUENCE [LARGE SCALE GENOMIC DNA]</scope>
    <source>
        <strain evidence="4 5">DSM 46144</strain>
    </source>
</reference>
<dbReference type="Gene3D" id="3.40.50.720">
    <property type="entry name" value="NAD(P)-binding Rossmann-like Domain"/>
    <property type="match status" value="1"/>
</dbReference>
<protein>
    <submittedName>
        <fullName evidence="4">Predicted dehydrogenase</fullName>
    </submittedName>
</protein>
<keyword evidence="5" id="KW-1185">Reference proteome</keyword>
<evidence type="ECO:0000313" key="5">
    <source>
        <dbReference type="Proteomes" id="UP000184440"/>
    </source>
</evidence>
<organism evidence="4 5">
    <name type="scientific">Cryptosporangium aurantiacum</name>
    <dbReference type="NCBI Taxonomy" id="134849"/>
    <lineage>
        <taxon>Bacteria</taxon>
        <taxon>Bacillati</taxon>
        <taxon>Actinomycetota</taxon>
        <taxon>Actinomycetes</taxon>
        <taxon>Cryptosporangiales</taxon>
        <taxon>Cryptosporangiaceae</taxon>
        <taxon>Cryptosporangium</taxon>
    </lineage>
</organism>
<keyword evidence="1" id="KW-0560">Oxidoreductase</keyword>
<dbReference type="InterPro" id="IPR055170">
    <property type="entry name" value="GFO_IDH_MocA-like_dom"/>
</dbReference>
<dbReference type="Proteomes" id="UP000184440">
    <property type="component" value="Unassembled WGS sequence"/>
</dbReference>
<evidence type="ECO:0000259" key="2">
    <source>
        <dbReference type="Pfam" id="PF01408"/>
    </source>
</evidence>
<name>A0A1M7PGT6_9ACTN</name>
<dbReference type="EMBL" id="FRCS01000003">
    <property type="protein sequence ID" value="SHN15970.1"/>
    <property type="molecule type" value="Genomic_DNA"/>
</dbReference>